<evidence type="ECO:0000256" key="7">
    <source>
        <dbReference type="SAM" id="Phobius"/>
    </source>
</evidence>
<dbReference type="Gene3D" id="3.30.240.20">
    <property type="entry name" value="bsu07140 like domains"/>
    <property type="match status" value="1"/>
</dbReference>
<evidence type="ECO:0000259" key="8">
    <source>
        <dbReference type="Pfam" id="PF04239"/>
    </source>
</evidence>
<keyword evidence="10" id="KW-1185">Reference proteome</keyword>
<dbReference type="GO" id="GO:0005886">
    <property type="term" value="C:plasma membrane"/>
    <property type="evidence" value="ECO:0007669"/>
    <property type="project" value="UniProtKB-SubCell"/>
</dbReference>
<evidence type="ECO:0000256" key="5">
    <source>
        <dbReference type="ARBA" id="ARBA00022989"/>
    </source>
</evidence>
<evidence type="ECO:0000313" key="10">
    <source>
        <dbReference type="Proteomes" id="UP000246352"/>
    </source>
</evidence>
<dbReference type="RefSeq" id="WP_158284939.1">
    <property type="nucleotide sequence ID" value="NZ_QGTR01000003.1"/>
</dbReference>
<dbReference type="InterPro" id="IPR007353">
    <property type="entry name" value="DUF421"/>
</dbReference>
<feature type="transmembrane region" description="Helical" evidence="7">
    <location>
        <begin position="20"/>
        <end position="41"/>
    </location>
</feature>
<dbReference type="Proteomes" id="UP000246352">
    <property type="component" value="Unassembled WGS sequence"/>
</dbReference>
<dbReference type="Pfam" id="PF04239">
    <property type="entry name" value="DUF421"/>
    <property type="match status" value="1"/>
</dbReference>
<gene>
    <name evidence="9" type="ORF">DFR52_10337</name>
</gene>
<sequence length="235" mass="25783">MDEAVIPFDWVRMLVGDQDLWFMAEIVFRTIFIYIYTYALIRWIGGRSIAQLSLVEFLLVVALGSAVGDSLFYPDVPLLHAMLVITIIVFINKALDLLMLKSDTAQRVIDGVPIWVVHDGRLRIGTFTERGIGKSELFSLLRLKGIANLGEVREAYLEPNGQLSLFPAPKPMPGLPIVPPHGLSAPVLARPDAEGALGGRLCCMSCGGLRTGAEMSCRYCGADDWTQAVLPEDHG</sequence>
<evidence type="ECO:0000256" key="4">
    <source>
        <dbReference type="ARBA" id="ARBA00022692"/>
    </source>
</evidence>
<keyword evidence="3" id="KW-1003">Cell membrane</keyword>
<keyword evidence="6 7" id="KW-0472">Membrane</keyword>
<reference evidence="9 10" key="1">
    <citation type="submission" date="2018-05" db="EMBL/GenBank/DDBJ databases">
        <title>Genomic Encyclopedia of Type Strains, Phase IV (KMG-IV): sequencing the most valuable type-strain genomes for metagenomic binning, comparative biology and taxonomic classification.</title>
        <authorList>
            <person name="Goeker M."/>
        </authorList>
    </citation>
    <scope>NUCLEOTIDE SEQUENCE [LARGE SCALE GENOMIC DNA]</scope>
    <source>
        <strain evidence="9 10">DSM 16791</strain>
    </source>
</reference>
<evidence type="ECO:0000256" key="6">
    <source>
        <dbReference type="ARBA" id="ARBA00023136"/>
    </source>
</evidence>
<organism evidence="9 10">
    <name type="scientific">Hoeflea marina</name>
    <dbReference type="NCBI Taxonomy" id="274592"/>
    <lineage>
        <taxon>Bacteria</taxon>
        <taxon>Pseudomonadati</taxon>
        <taxon>Pseudomonadota</taxon>
        <taxon>Alphaproteobacteria</taxon>
        <taxon>Hyphomicrobiales</taxon>
        <taxon>Rhizobiaceae</taxon>
        <taxon>Hoeflea</taxon>
    </lineage>
</organism>
<feature type="domain" description="YetF C-terminal" evidence="8">
    <location>
        <begin position="101"/>
        <end position="174"/>
    </location>
</feature>
<name>A0A317PMY0_9HYPH</name>
<evidence type="ECO:0000256" key="1">
    <source>
        <dbReference type="ARBA" id="ARBA00004651"/>
    </source>
</evidence>
<evidence type="ECO:0000256" key="2">
    <source>
        <dbReference type="ARBA" id="ARBA00006448"/>
    </source>
</evidence>
<dbReference type="InterPro" id="IPR023090">
    <property type="entry name" value="UPF0702_alpha/beta_dom_sf"/>
</dbReference>
<dbReference type="PANTHER" id="PTHR34582:SF6">
    <property type="entry name" value="UPF0702 TRANSMEMBRANE PROTEIN YCAP"/>
    <property type="match status" value="1"/>
</dbReference>
<dbReference type="OrthoDB" id="65069at2"/>
<dbReference type="EMBL" id="QGTR01000003">
    <property type="protein sequence ID" value="PWV99840.1"/>
    <property type="molecule type" value="Genomic_DNA"/>
</dbReference>
<dbReference type="AlphaFoldDB" id="A0A317PMY0"/>
<comment type="caution">
    <text evidence="9">The sequence shown here is derived from an EMBL/GenBank/DDBJ whole genome shotgun (WGS) entry which is preliminary data.</text>
</comment>
<feature type="transmembrane region" description="Helical" evidence="7">
    <location>
        <begin position="79"/>
        <end position="100"/>
    </location>
</feature>
<dbReference type="PANTHER" id="PTHR34582">
    <property type="entry name" value="UPF0702 TRANSMEMBRANE PROTEIN YCAP"/>
    <property type="match status" value="1"/>
</dbReference>
<proteinExistence type="inferred from homology"/>
<feature type="transmembrane region" description="Helical" evidence="7">
    <location>
        <begin position="53"/>
        <end position="73"/>
    </location>
</feature>
<evidence type="ECO:0000313" key="9">
    <source>
        <dbReference type="EMBL" id="PWV99840.1"/>
    </source>
</evidence>
<accession>A0A317PMY0</accession>
<comment type="subcellular location">
    <subcellularLocation>
        <location evidence="1">Cell membrane</location>
        <topology evidence="1">Multi-pass membrane protein</topology>
    </subcellularLocation>
</comment>
<comment type="similarity">
    <text evidence="2">Belongs to the UPF0702 family.</text>
</comment>
<protein>
    <submittedName>
        <fullName evidence="9">Uncharacterized membrane protein YcaP (DUF421 family)</fullName>
    </submittedName>
</protein>
<keyword evidence="4 7" id="KW-0812">Transmembrane</keyword>
<evidence type="ECO:0000256" key="3">
    <source>
        <dbReference type="ARBA" id="ARBA00022475"/>
    </source>
</evidence>
<keyword evidence="5 7" id="KW-1133">Transmembrane helix</keyword>